<dbReference type="InterPro" id="IPR036890">
    <property type="entry name" value="HATPase_C_sf"/>
</dbReference>
<dbReference type="InterPro" id="IPR003661">
    <property type="entry name" value="HisK_dim/P_dom"/>
</dbReference>
<dbReference type="PANTHER" id="PTHR43065">
    <property type="entry name" value="SENSOR HISTIDINE KINASE"/>
    <property type="match status" value="1"/>
</dbReference>
<dbReference type="CDD" id="cd00075">
    <property type="entry name" value="HATPase"/>
    <property type="match status" value="1"/>
</dbReference>
<evidence type="ECO:0000259" key="13">
    <source>
        <dbReference type="PROSITE" id="PS50113"/>
    </source>
</evidence>
<evidence type="ECO:0000256" key="5">
    <source>
        <dbReference type="ARBA" id="ARBA00022741"/>
    </source>
</evidence>
<feature type="domain" description="PAS" evidence="12">
    <location>
        <begin position="153"/>
        <end position="202"/>
    </location>
</feature>
<evidence type="ECO:0000256" key="7">
    <source>
        <dbReference type="ARBA" id="ARBA00022840"/>
    </source>
</evidence>
<dbReference type="PROSITE" id="PS50113">
    <property type="entry name" value="PAC"/>
    <property type="match status" value="1"/>
</dbReference>
<dbReference type="SUPFAM" id="SSF47384">
    <property type="entry name" value="Homodimeric domain of signal transducing histidine kinase"/>
    <property type="match status" value="1"/>
</dbReference>
<dbReference type="GO" id="GO:0005524">
    <property type="term" value="F:ATP binding"/>
    <property type="evidence" value="ECO:0007669"/>
    <property type="project" value="UniProtKB-KW"/>
</dbReference>
<keyword evidence="3" id="KW-0597">Phosphoprotein</keyword>
<dbReference type="Gene3D" id="3.30.565.10">
    <property type="entry name" value="Histidine kinase-like ATPase, C-terminal domain"/>
    <property type="match status" value="1"/>
</dbReference>
<dbReference type="InterPro" id="IPR005467">
    <property type="entry name" value="His_kinase_dom"/>
</dbReference>
<dbReference type="InterPro" id="IPR000014">
    <property type="entry name" value="PAS"/>
</dbReference>
<dbReference type="InterPro" id="IPR035965">
    <property type="entry name" value="PAS-like_dom_sf"/>
</dbReference>
<keyword evidence="9" id="KW-0175">Coiled coil</keyword>
<evidence type="ECO:0000256" key="9">
    <source>
        <dbReference type="SAM" id="Coils"/>
    </source>
</evidence>
<feature type="region of interest" description="Disordered" evidence="10">
    <location>
        <begin position="1"/>
        <end position="22"/>
    </location>
</feature>
<feature type="domain" description="Histidine kinase" evidence="11">
    <location>
        <begin position="293"/>
        <end position="504"/>
    </location>
</feature>
<evidence type="ECO:0000313" key="14">
    <source>
        <dbReference type="EMBL" id="MFN2974584.1"/>
    </source>
</evidence>
<feature type="coiled-coil region" evidence="9">
    <location>
        <begin position="133"/>
        <end position="160"/>
    </location>
</feature>
<dbReference type="PROSITE" id="PS50109">
    <property type="entry name" value="HIS_KIN"/>
    <property type="match status" value="1"/>
</dbReference>
<dbReference type="SMART" id="SM00387">
    <property type="entry name" value="HATPase_c"/>
    <property type="match status" value="1"/>
</dbReference>
<evidence type="ECO:0000256" key="6">
    <source>
        <dbReference type="ARBA" id="ARBA00022777"/>
    </source>
</evidence>
<evidence type="ECO:0000256" key="3">
    <source>
        <dbReference type="ARBA" id="ARBA00022553"/>
    </source>
</evidence>
<evidence type="ECO:0000259" key="12">
    <source>
        <dbReference type="PROSITE" id="PS50112"/>
    </source>
</evidence>
<dbReference type="Pfam" id="PF00512">
    <property type="entry name" value="HisKA"/>
    <property type="match status" value="1"/>
</dbReference>
<dbReference type="InterPro" id="IPR013656">
    <property type="entry name" value="PAS_4"/>
</dbReference>
<dbReference type="SUPFAM" id="SSF55785">
    <property type="entry name" value="PYP-like sensor domain (PAS domain)"/>
    <property type="match status" value="2"/>
</dbReference>
<evidence type="ECO:0000256" key="8">
    <source>
        <dbReference type="ARBA" id="ARBA00023012"/>
    </source>
</evidence>
<proteinExistence type="predicted"/>
<evidence type="ECO:0000256" key="10">
    <source>
        <dbReference type="SAM" id="MobiDB-lite"/>
    </source>
</evidence>
<dbReference type="InterPro" id="IPR003594">
    <property type="entry name" value="HATPase_dom"/>
</dbReference>
<evidence type="ECO:0000256" key="2">
    <source>
        <dbReference type="ARBA" id="ARBA00012438"/>
    </source>
</evidence>
<dbReference type="InterPro" id="IPR004358">
    <property type="entry name" value="Sig_transdc_His_kin-like_C"/>
</dbReference>
<dbReference type="PANTHER" id="PTHR43065:SF10">
    <property type="entry name" value="PEROXIDE STRESS-ACTIVATED HISTIDINE KINASE MAK3"/>
    <property type="match status" value="1"/>
</dbReference>
<dbReference type="SMART" id="SM00091">
    <property type="entry name" value="PAS"/>
    <property type="match status" value="2"/>
</dbReference>
<reference evidence="14 15" key="1">
    <citation type="submission" date="2024-12" db="EMBL/GenBank/DDBJ databases">
        <authorList>
            <person name="Lee Y."/>
        </authorList>
    </citation>
    <scope>NUCLEOTIDE SEQUENCE [LARGE SCALE GENOMIC DNA]</scope>
    <source>
        <strain evidence="14 15">03SUJ4</strain>
    </source>
</reference>
<comment type="catalytic activity">
    <reaction evidence="1">
        <text>ATP + protein L-histidine = ADP + protein N-phospho-L-histidine.</text>
        <dbReference type="EC" id="2.7.13.3"/>
    </reaction>
</comment>
<dbReference type="Pfam" id="PF08448">
    <property type="entry name" value="PAS_4"/>
    <property type="match status" value="2"/>
</dbReference>
<dbReference type="SUPFAM" id="SSF55874">
    <property type="entry name" value="ATPase domain of HSP90 chaperone/DNA topoisomerase II/histidine kinase"/>
    <property type="match status" value="1"/>
</dbReference>
<feature type="domain" description="PAC" evidence="13">
    <location>
        <begin position="227"/>
        <end position="280"/>
    </location>
</feature>
<evidence type="ECO:0000313" key="15">
    <source>
        <dbReference type="Proteomes" id="UP001634747"/>
    </source>
</evidence>
<keyword evidence="4" id="KW-0808">Transferase</keyword>
<dbReference type="CDD" id="cd00130">
    <property type="entry name" value="PAS"/>
    <property type="match status" value="1"/>
</dbReference>
<dbReference type="PRINTS" id="PR00344">
    <property type="entry name" value="BCTRLSENSOR"/>
</dbReference>
<dbReference type="RefSeq" id="WP_409446061.1">
    <property type="nucleotide sequence ID" value="NZ_JBJYXY010000001.1"/>
</dbReference>
<dbReference type="Gene3D" id="1.10.287.130">
    <property type="match status" value="1"/>
</dbReference>
<protein>
    <recommendedName>
        <fullName evidence="2">histidine kinase</fullName>
        <ecNumber evidence="2">2.7.13.3</ecNumber>
    </recommendedName>
</protein>
<accession>A0ABW9KFV9</accession>
<sequence length="508" mass="57015">MQNANQVGPATPEKIRRQMAQSTPEKIRRQMAQFFEATSDAVAFLDHDYNFTYVNRRAREVLAASGNILGRCIWEVYPDAAAPDTPFWINYHRTMDEAVATHFEAFYPEPLNKLFDVHAFPSDDGIILFFRDITDERRDKEELIRRREEMERQFAEIEAVYRTAPIGLALFDLDDYHYLRLNDRQAAFFGLKPEEIVGRTLIEMAPIPGLRELFDQVASGGPPVVNYPLEGTLVTDPDDEYRYWTVSYFPVTGADGTIQGITAASLEVTQQKKAELALIESEKLAAVGRLASSIAHEINNPLEAVMNLLYLACSTETLEASREYLRSADHELRRVAAIASQTLRFHKQSSSPQQFTAEVLINNVLSVYQGRIVNAGANIHTRYRAAAPVRCFEGEIRQVIANLLGNALDAIPRDGSIFLRAREARNQATGERGVIITVADNGQGMSRETLAKIFRPFYTTKGILGTGLGLWISKEIIDRHQGNLRVRSTPGKGTVFQLFLPSSGPTTR</sequence>
<dbReference type="CDD" id="cd00082">
    <property type="entry name" value="HisKA"/>
    <property type="match status" value="1"/>
</dbReference>
<keyword evidence="15" id="KW-1185">Reference proteome</keyword>
<keyword evidence="6" id="KW-0418">Kinase</keyword>
<organism evidence="14 15">
    <name type="scientific">Terriglobus aquaticus</name>
    <dbReference type="NCBI Taxonomy" id="940139"/>
    <lineage>
        <taxon>Bacteria</taxon>
        <taxon>Pseudomonadati</taxon>
        <taxon>Acidobacteriota</taxon>
        <taxon>Terriglobia</taxon>
        <taxon>Terriglobales</taxon>
        <taxon>Acidobacteriaceae</taxon>
        <taxon>Terriglobus</taxon>
    </lineage>
</organism>
<name>A0ABW9KFV9_9BACT</name>
<evidence type="ECO:0000256" key="1">
    <source>
        <dbReference type="ARBA" id="ARBA00000085"/>
    </source>
</evidence>
<keyword evidence="7 14" id="KW-0067">ATP-binding</keyword>
<keyword evidence="5" id="KW-0547">Nucleotide-binding</keyword>
<dbReference type="EC" id="2.7.13.3" evidence="2"/>
<dbReference type="Proteomes" id="UP001634747">
    <property type="component" value="Unassembled WGS sequence"/>
</dbReference>
<dbReference type="SMART" id="SM00388">
    <property type="entry name" value="HisKA"/>
    <property type="match status" value="1"/>
</dbReference>
<dbReference type="Gene3D" id="3.30.450.20">
    <property type="entry name" value="PAS domain"/>
    <property type="match status" value="2"/>
</dbReference>
<dbReference type="PROSITE" id="PS50112">
    <property type="entry name" value="PAS"/>
    <property type="match status" value="1"/>
</dbReference>
<dbReference type="EMBL" id="JBJYXY010000001">
    <property type="protein sequence ID" value="MFN2974584.1"/>
    <property type="molecule type" value="Genomic_DNA"/>
</dbReference>
<dbReference type="InterPro" id="IPR036097">
    <property type="entry name" value="HisK_dim/P_sf"/>
</dbReference>
<evidence type="ECO:0000256" key="4">
    <source>
        <dbReference type="ARBA" id="ARBA00022679"/>
    </source>
</evidence>
<evidence type="ECO:0000259" key="11">
    <source>
        <dbReference type="PROSITE" id="PS50109"/>
    </source>
</evidence>
<dbReference type="Pfam" id="PF02518">
    <property type="entry name" value="HATPase_c"/>
    <property type="match status" value="1"/>
</dbReference>
<comment type="caution">
    <text evidence="14">The sequence shown here is derived from an EMBL/GenBank/DDBJ whole genome shotgun (WGS) entry which is preliminary data.</text>
</comment>
<dbReference type="InterPro" id="IPR000700">
    <property type="entry name" value="PAS-assoc_C"/>
</dbReference>
<keyword evidence="8" id="KW-0902">Two-component regulatory system</keyword>
<gene>
    <name evidence="14" type="ORF">ACK2TP_02285</name>
</gene>